<comment type="subcellular location">
    <subcellularLocation>
        <location evidence="1">Nucleus</location>
    </subcellularLocation>
</comment>
<dbReference type="Gene3D" id="2.10.110.10">
    <property type="entry name" value="Cysteine Rich Protein"/>
    <property type="match status" value="3"/>
</dbReference>
<comment type="caution">
    <text evidence="10">The sequence shown here is derived from an EMBL/GenBank/DDBJ whole genome shotgun (WGS) entry which is preliminary data.</text>
</comment>
<feature type="domain" description="LIM zinc-binding" evidence="9">
    <location>
        <begin position="38"/>
        <end position="98"/>
    </location>
</feature>
<dbReference type="CDD" id="cd09343">
    <property type="entry name" value="LIM1_FHL"/>
    <property type="match status" value="1"/>
</dbReference>
<dbReference type="GO" id="GO:0030018">
    <property type="term" value="C:Z disc"/>
    <property type="evidence" value="ECO:0007669"/>
    <property type="project" value="TreeGrafter"/>
</dbReference>
<keyword evidence="3" id="KW-0677">Repeat</keyword>
<keyword evidence="5 8" id="KW-0862">Zinc</keyword>
<dbReference type="OrthoDB" id="274660at2759"/>
<protein>
    <submittedName>
        <fullName evidence="10">(spotted green pufferfish) hypothetical protein</fullName>
    </submittedName>
</protein>
<evidence type="ECO:0000256" key="4">
    <source>
        <dbReference type="ARBA" id="ARBA00022771"/>
    </source>
</evidence>
<dbReference type="PROSITE" id="PS00478">
    <property type="entry name" value="LIM_DOMAIN_1"/>
    <property type="match status" value="2"/>
</dbReference>
<organism evidence="10">
    <name type="scientific">Tetraodon nigroviridis</name>
    <name type="common">Spotted green pufferfish</name>
    <name type="synonym">Chelonodon nigroviridis</name>
    <dbReference type="NCBI Taxonomy" id="99883"/>
    <lineage>
        <taxon>Eukaryota</taxon>
        <taxon>Metazoa</taxon>
        <taxon>Chordata</taxon>
        <taxon>Craniata</taxon>
        <taxon>Vertebrata</taxon>
        <taxon>Euteleostomi</taxon>
        <taxon>Actinopterygii</taxon>
        <taxon>Neopterygii</taxon>
        <taxon>Teleostei</taxon>
        <taxon>Neoteleostei</taxon>
        <taxon>Acanthomorphata</taxon>
        <taxon>Eupercaria</taxon>
        <taxon>Tetraodontiformes</taxon>
        <taxon>Tetradontoidea</taxon>
        <taxon>Tetraodontidae</taxon>
        <taxon>Tetraodon</taxon>
    </lineage>
</organism>
<accession>Q4RMT3</accession>
<dbReference type="EMBL" id="CAAE01015018">
    <property type="protein sequence ID" value="CAG10299.1"/>
    <property type="molecule type" value="Genomic_DNA"/>
</dbReference>
<dbReference type="PANTHER" id="PTHR24205:SF3">
    <property type="entry name" value="FOUR AND A HALF LIM DOMAINS PROTEIN 2"/>
    <property type="match status" value="1"/>
</dbReference>
<gene>
    <name evidence="10" type="ORF">GSTENG00031891001</name>
</gene>
<keyword evidence="7" id="KW-0539">Nucleus</keyword>
<keyword evidence="6 8" id="KW-0440">LIM domain</keyword>
<dbReference type="FunFam" id="2.10.110.10:FF:000030">
    <property type="entry name" value="Four and a half LIM domains protein 2"/>
    <property type="match status" value="1"/>
</dbReference>
<evidence type="ECO:0000313" key="10">
    <source>
        <dbReference type="EMBL" id="CAG10299.1"/>
    </source>
</evidence>
<evidence type="ECO:0000256" key="8">
    <source>
        <dbReference type="PROSITE-ProRule" id="PRU00125"/>
    </source>
</evidence>
<dbReference type="FunFam" id="2.10.110.10:FF:000013">
    <property type="entry name" value="Four and a half LIM domains 1"/>
    <property type="match status" value="1"/>
</dbReference>
<evidence type="ECO:0000256" key="6">
    <source>
        <dbReference type="ARBA" id="ARBA00023038"/>
    </source>
</evidence>
<dbReference type="Pfam" id="PF00412">
    <property type="entry name" value="LIM"/>
    <property type="match status" value="3"/>
</dbReference>
<proteinExistence type="predicted"/>
<dbReference type="GO" id="GO:0005634">
    <property type="term" value="C:nucleus"/>
    <property type="evidence" value="ECO:0007669"/>
    <property type="project" value="UniProtKB-SubCell"/>
</dbReference>
<reference evidence="10" key="1">
    <citation type="journal article" date="2004" name="Nature">
        <title>Genome duplication in the teleost fish Tetraodon nigroviridis reveals the early vertebrate proto-karyotype.</title>
        <authorList>
            <person name="Jaillon O."/>
            <person name="Aury J.-M."/>
            <person name="Brunet F."/>
            <person name="Petit J.-L."/>
            <person name="Stange-Thomann N."/>
            <person name="Mauceli E."/>
            <person name="Bouneau L."/>
            <person name="Fischer C."/>
            <person name="Ozouf-Costaz C."/>
            <person name="Bernot A."/>
            <person name="Nicaud S."/>
            <person name="Jaffe D."/>
            <person name="Fisher S."/>
            <person name="Lutfalla G."/>
            <person name="Dossat C."/>
            <person name="Segurens B."/>
            <person name="Dasilva C."/>
            <person name="Salanoubat M."/>
            <person name="Levy M."/>
            <person name="Boudet N."/>
            <person name="Castellano S."/>
            <person name="Anthouard V."/>
            <person name="Jubin C."/>
            <person name="Castelli V."/>
            <person name="Katinka M."/>
            <person name="Vacherie B."/>
            <person name="Biemont C."/>
            <person name="Skalli Z."/>
            <person name="Cattolico L."/>
            <person name="Poulain J."/>
            <person name="De Berardinis V."/>
            <person name="Cruaud C."/>
            <person name="Duprat S."/>
            <person name="Brottier P."/>
            <person name="Coutanceau J.-P."/>
            <person name="Gouzy J."/>
            <person name="Parra G."/>
            <person name="Lardier G."/>
            <person name="Chapple C."/>
            <person name="McKernan K.J."/>
            <person name="McEwan P."/>
            <person name="Bosak S."/>
            <person name="Kellis M."/>
            <person name="Volff J.-N."/>
            <person name="Guigo R."/>
            <person name="Zody M.C."/>
            <person name="Mesirov J."/>
            <person name="Lindblad-Toh K."/>
            <person name="Birren B."/>
            <person name="Nusbaum C."/>
            <person name="Kahn D."/>
            <person name="Robinson-Rechavi M."/>
            <person name="Laudet V."/>
            <person name="Schachter V."/>
            <person name="Quetier F."/>
            <person name="Saurin W."/>
            <person name="Scarpelli C."/>
            <person name="Wincker P."/>
            <person name="Lander E.S."/>
            <person name="Weissenbach J."/>
            <person name="Roest Crollius H."/>
        </authorList>
    </citation>
    <scope>NUCLEOTIDE SEQUENCE [LARGE SCALE GENOMIC DNA]</scope>
</reference>
<evidence type="ECO:0000256" key="7">
    <source>
        <dbReference type="ARBA" id="ARBA00023242"/>
    </source>
</evidence>
<dbReference type="SUPFAM" id="SSF57716">
    <property type="entry name" value="Glucocorticoid receptor-like (DNA-binding domain)"/>
    <property type="match status" value="4"/>
</dbReference>
<name>Q4RMT3_TETNG</name>
<keyword evidence="4" id="KW-0863">Zinc-finger</keyword>
<feature type="domain" description="LIM zinc-binding" evidence="9">
    <location>
        <begin position="163"/>
        <end position="242"/>
    </location>
</feature>
<sequence length="291" mass="33680">MSERYDCLECKMSLYGQKYILKEESMYCICCYEELFSNQCEVCQLLISCTSKDLSYKERHWHSECFLCVKCSRSLVERPFATKDDMLMCVECYSNEYSAKCHTCLKTIMPGSKKMEHKGNSWHENCFACNRCQQPIGTRNFVQKDANNYCLPCYEKQFAQKCCYCKLVRGQSVGATGLSPGPGSLRRPQAPITTGGVNYQDQPWHKECFVCIGCKGQLAGQRFTSRDNFVYCLNCFCNLFAREMRFLHLRNQRSRRQQVHLVRAAPVAQRMLQLQALQRVPGRPRVPDVRG</sequence>
<dbReference type="AlphaFoldDB" id="Q4RMT3"/>
<evidence type="ECO:0000256" key="1">
    <source>
        <dbReference type="ARBA" id="ARBA00004123"/>
    </source>
</evidence>
<evidence type="ECO:0000256" key="2">
    <source>
        <dbReference type="ARBA" id="ARBA00022723"/>
    </source>
</evidence>
<reference evidence="10" key="2">
    <citation type="submission" date="2004-02" db="EMBL/GenBank/DDBJ databases">
        <authorList>
            <consortium name="Genoscope"/>
            <consortium name="Whitehead Institute Centre for Genome Research"/>
        </authorList>
    </citation>
    <scope>NUCLEOTIDE SEQUENCE</scope>
</reference>
<dbReference type="InterPro" id="IPR056807">
    <property type="entry name" value="LIM_FHL1/2/3/5_N"/>
</dbReference>
<dbReference type="PROSITE" id="PS50023">
    <property type="entry name" value="LIM_DOMAIN_2"/>
    <property type="match status" value="3"/>
</dbReference>
<dbReference type="GO" id="GO:0008270">
    <property type="term" value="F:zinc ion binding"/>
    <property type="evidence" value="ECO:0007669"/>
    <property type="project" value="UniProtKB-KW"/>
</dbReference>
<keyword evidence="2 8" id="KW-0479">Metal-binding</keyword>
<dbReference type="InterPro" id="IPR001781">
    <property type="entry name" value="Znf_LIM"/>
</dbReference>
<evidence type="ECO:0000256" key="3">
    <source>
        <dbReference type="ARBA" id="ARBA00022737"/>
    </source>
</evidence>
<dbReference type="PANTHER" id="PTHR24205">
    <property type="entry name" value="FOUR AND A HALF LIM DOMAINS PROTEIN"/>
    <property type="match status" value="1"/>
</dbReference>
<evidence type="ECO:0000259" key="9">
    <source>
        <dbReference type="PROSITE" id="PS50023"/>
    </source>
</evidence>
<dbReference type="SMART" id="SM00132">
    <property type="entry name" value="LIM"/>
    <property type="match status" value="3"/>
</dbReference>
<dbReference type="Pfam" id="PF25076">
    <property type="entry name" value="LIM_FHL2-3_N"/>
    <property type="match status" value="1"/>
</dbReference>
<dbReference type="GO" id="GO:0003712">
    <property type="term" value="F:transcription coregulator activity"/>
    <property type="evidence" value="ECO:0007669"/>
    <property type="project" value="TreeGrafter"/>
</dbReference>
<dbReference type="KEGG" id="tng:GSTEN00031891G001"/>
<feature type="domain" description="LIM zinc-binding" evidence="9">
    <location>
        <begin position="99"/>
        <end position="160"/>
    </location>
</feature>
<evidence type="ECO:0000256" key="5">
    <source>
        <dbReference type="ARBA" id="ARBA00022833"/>
    </source>
</evidence>